<evidence type="ECO:0000313" key="1">
    <source>
        <dbReference type="EMBL" id="KAJ6719259.1"/>
    </source>
</evidence>
<dbReference type="AlphaFoldDB" id="A0A9Q0TWV8"/>
<proteinExistence type="predicted"/>
<reference evidence="1" key="2">
    <citation type="journal article" date="2023" name="Int. J. Mol. Sci.">
        <title>De Novo Assembly and Annotation of 11 Diverse Shrub Willow (Salix) Genomes Reveals Novel Gene Organization in Sex-Linked Regions.</title>
        <authorList>
            <person name="Hyden B."/>
            <person name="Feng K."/>
            <person name="Yates T.B."/>
            <person name="Jawdy S."/>
            <person name="Cereghino C."/>
            <person name="Smart L.B."/>
            <person name="Muchero W."/>
        </authorList>
    </citation>
    <scope>NUCLEOTIDE SEQUENCE</scope>
    <source>
        <tissue evidence="1">Shoot tip</tissue>
    </source>
</reference>
<name>A0A9Q0TWV8_SALPP</name>
<dbReference type="Proteomes" id="UP001151532">
    <property type="component" value="Chromosome 10"/>
</dbReference>
<comment type="caution">
    <text evidence="1">The sequence shown here is derived from an EMBL/GenBank/DDBJ whole genome shotgun (WGS) entry which is preliminary data.</text>
</comment>
<accession>A0A9Q0TWV8</accession>
<organism evidence="1 2">
    <name type="scientific">Salix purpurea</name>
    <name type="common">Purple osier willow</name>
    <dbReference type="NCBI Taxonomy" id="77065"/>
    <lineage>
        <taxon>Eukaryota</taxon>
        <taxon>Viridiplantae</taxon>
        <taxon>Streptophyta</taxon>
        <taxon>Embryophyta</taxon>
        <taxon>Tracheophyta</taxon>
        <taxon>Spermatophyta</taxon>
        <taxon>Magnoliopsida</taxon>
        <taxon>eudicotyledons</taxon>
        <taxon>Gunneridae</taxon>
        <taxon>Pentapetalae</taxon>
        <taxon>rosids</taxon>
        <taxon>fabids</taxon>
        <taxon>Malpighiales</taxon>
        <taxon>Salicaceae</taxon>
        <taxon>Saliceae</taxon>
        <taxon>Salix</taxon>
    </lineage>
</organism>
<dbReference type="EMBL" id="JAPFFK010000014">
    <property type="protein sequence ID" value="KAJ6719259.1"/>
    <property type="molecule type" value="Genomic_DNA"/>
</dbReference>
<protein>
    <submittedName>
        <fullName evidence="1">Uncharacterized protein</fullName>
    </submittedName>
</protein>
<gene>
    <name evidence="1" type="ORF">OIU79_007006</name>
</gene>
<evidence type="ECO:0000313" key="2">
    <source>
        <dbReference type="Proteomes" id="UP001151532"/>
    </source>
</evidence>
<sequence length="60" mass="6903">MGMNWSRRERLRLLKARGVGEDGLMVSLCMISILSGTDMVDDLYFQDWLTNNSSIRTVFC</sequence>
<keyword evidence="2" id="KW-1185">Reference proteome</keyword>
<reference evidence="1" key="1">
    <citation type="submission" date="2022-11" db="EMBL/GenBank/DDBJ databases">
        <authorList>
            <person name="Hyden B.L."/>
            <person name="Feng K."/>
            <person name="Yates T."/>
            <person name="Jawdy S."/>
            <person name="Smart L.B."/>
            <person name="Muchero W."/>
        </authorList>
    </citation>
    <scope>NUCLEOTIDE SEQUENCE</scope>
    <source>
        <tissue evidence="1">Shoot tip</tissue>
    </source>
</reference>